<dbReference type="PRINTS" id="PR01410">
    <property type="entry name" value="CCBIOGENESIS"/>
</dbReference>
<accession>A0A382TV98</accession>
<dbReference type="EMBL" id="UINC01139438">
    <property type="protein sequence ID" value="SVD25984.1"/>
    <property type="molecule type" value="Genomic_DNA"/>
</dbReference>
<keyword evidence="3" id="KW-0472">Membrane</keyword>
<feature type="domain" description="Cytochrome c assembly protein" evidence="4">
    <location>
        <begin position="72"/>
        <end position="246"/>
    </location>
</feature>
<feature type="transmembrane region" description="Helical" evidence="3">
    <location>
        <begin position="61"/>
        <end position="91"/>
    </location>
</feature>
<evidence type="ECO:0000256" key="1">
    <source>
        <dbReference type="ARBA" id="ARBA00009186"/>
    </source>
</evidence>
<feature type="transmembrane region" description="Helical" evidence="3">
    <location>
        <begin position="188"/>
        <end position="208"/>
    </location>
</feature>
<sequence>MGSLLGQWKNAPEMVVSARYAAYLTPLILAVSTMVLVAGFVTHNFELRYVAGHSNLAMDPWLTWVAFYAGNEGSMLFISLIFAAVGAVAIWRASDEVRPALPYTTAVLMMVTVFFVAVMITMANPFYEIPVAPTDGKGINPLLTHPGMFFHPPTLMAGLIGVGIPFAFAMGHLMAGQKGDEWVDTARVWALIVWATLTIGLLLGAWWAYTILGWGGYWAWDPVENAGLLPWLPLTAFVHSIMVQRRRGIFRMWNMAL</sequence>
<feature type="non-terminal residue" evidence="5">
    <location>
        <position position="257"/>
    </location>
</feature>
<comment type="similarity">
    <text evidence="1">Belongs to the CcmF/CycK/Ccl1/NrfE/CcsA family.</text>
</comment>
<dbReference type="InterPro" id="IPR003567">
    <property type="entry name" value="Cyt_c_biogenesis"/>
</dbReference>
<dbReference type="GO" id="GO:0017004">
    <property type="term" value="P:cytochrome complex assembly"/>
    <property type="evidence" value="ECO:0007669"/>
    <property type="project" value="UniProtKB-KW"/>
</dbReference>
<feature type="transmembrane region" description="Helical" evidence="3">
    <location>
        <begin position="103"/>
        <end position="123"/>
    </location>
</feature>
<feature type="transmembrane region" description="Helical" evidence="3">
    <location>
        <begin position="155"/>
        <end position="176"/>
    </location>
</feature>
<evidence type="ECO:0000256" key="2">
    <source>
        <dbReference type="ARBA" id="ARBA00022748"/>
    </source>
</evidence>
<gene>
    <name evidence="5" type="ORF">METZ01_LOCUS378838</name>
</gene>
<evidence type="ECO:0000259" key="4">
    <source>
        <dbReference type="Pfam" id="PF01578"/>
    </source>
</evidence>
<evidence type="ECO:0000313" key="5">
    <source>
        <dbReference type="EMBL" id="SVD25984.1"/>
    </source>
</evidence>
<dbReference type="GO" id="GO:0020037">
    <property type="term" value="F:heme binding"/>
    <property type="evidence" value="ECO:0007669"/>
    <property type="project" value="InterPro"/>
</dbReference>
<proteinExistence type="inferred from homology"/>
<name>A0A382TV98_9ZZZZ</name>
<organism evidence="5">
    <name type="scientific">marine metagenome</name>
    <dbReference type="NCBI Taxonomy" id="408172"/>
    <lineage>
        <taxon>unclassified sequences</taxon>
        <taxon>metagenomes</taxon>
        <taxon>ecological metagenomes</taxon>
    </lineage>
</organism>
<feature type="transmembrane region" description="Helical" evidence="3">
    <location>
        <begin position="20"/>
        <end position="41"/>
    </location>
</feature>
<dbReference type="PANTHER" id="PTHR43653">
    <property type="entry name" value="CYTOCHROME C ASSEMBLY PROTEIN-RELATED"/>
    <property type="match status" value="1"/>
</dbReference>
<keyword evidence="2" id="KW-0201">Cytochrome c-type biogenesis</keyword>
<protein>
    <recommendedName>
        <fullName evidence="4">Cytochrome c assembly protein domain-containing protein</fullName>
    </recommendedName>
</protein>
<evidence type="ECO:0000256" key="3">
    <source>
        <dbReference type="SAM" id="Phobius"/>
    </source>
</evidence>
<dbReference type="Pfam" id="PF01578">
    <property type="entry name" value="Cytochrom_C_asm"/>
    <property type="match status" value="1"/>
</dbReference>
<dbReference type="InterPro" id="IPR002541">
    <property type="entry name" value="Cyt_c_assembly"/>
</dbReference>
<dbReference type="GO" id="GO:0016020">
    <property type="term" value="C:membrane"/>
    <property type="evidence" value="ECO:0007669"/>
    <property type="project" value="InterPro"/>
</dbReference>
<dbReference type="GO" id="GO:0015232">
    <property type="term" value="F:heme transmembrane transporter activity"/>
    <property type="evidence" value="ECO:0007669"/>
    <property type="project" value="InterPro"/>
</dbReference>
<keyword evidence="3" id="KW-0812">Transmembrane</keyword>
<reference evidence="5" key="1">
    <citation type="submission" date="2018-05" db="EMBL/GenBank/DDBJ databases">
        <authorList>
            <person name="Lanie J.A."/>
            <person name="Ng W.-L."/>
            <person name="Kazmierczak K.M."/>
            <person name="Andrzejewski T.M."/>
            <person name="Davidsen T.M."/>
            <person name="Wayne K.J."/>
            <person name="Tettelin H."/>
            <person name="Glass J.I."/>
            <person name="Rusch D."/>
            <person name="Podicherti R."/>
            <person name="Tsui H.-C.T."/>
            <person name="Winkler M.E."/>
        </authorList>
    </citation>
    <scope>NUCLEOTIDE SEQUENCE</scope>
</reference>
<dbReference type="AlphaFoldDB" id="A0A382TV98"/>
<dbReference type="PANTHER" id="PTHR43653:SF1">
    <property type="entry name" value="CYTOCHROME C-TYPE BIOGENESIS PROTEIN CCMF"/>
    <property type="match status" value="1"/>
</dbReference>
<keyword evidence="3" id="KW-1133">Transmembrane helix</keyword>
<feature type="transmembrane region" description="Helical" evidence="3">
    <location>
        <begin position="228"/>
        <end position="245"/>
    </location>
</feature>